<reference evidence="2 3" key="1">
    <citation type="journal article" date="2023" name="IMA Fungus">
        <title>Comparative genomic study of the Penicillium genus elucidates a diverse pangenome and 15 lateral gene transfer events.</title>
        <authorList>
            <person name="Petersen C."/>
            <person name="Sorensen T."/>
            <person name="Nielsen M.R."/>
            <person name="Sondergaard T.E."/>
            <person name="Sorensen J.L."/>
            <person name="Fitzpatrick D.A."/>
            <person name="Frisvad J.C."/>
            <person name="Nielsen K.L."/>
        </authorList>
    </citation>
    <scope>NUCLEOTIDE SEQUENCE [LARGE SCALE GENOMIC DNA]</scope>
    <source>
        <strain evidence="2 3">IBT 35679</strain>
    </source>
</reference>
<evidence type="ECO:0000313" key="2">
    <source>
        <dbReference type="EMBL" id="KAJ5556834.1"/>
    </source>
</evidence>
<dbReference type="AlphaFoldDB" id="A0AAD6GJ96"/>
<evidence type="ECO:0000313" key="3">
    <source>
        <dbReference type="Proteomes" id="UP001220324"/>
    </source>
</evidence>
<dbReference type="EMBL" id="JAQIZZ010000001">
    <property type="protein sequence ID" value="KAJ5556834.1"/>
    <property type="molecule type" value="Genomic_DNA"/>
</dbReference>
<accession>A0AAD6GJ96</accession>
<organism evidence="2 3">
    <name type="scientific">Penicillium frequentans</name>
    <dbReference type="NCBI Taxonomy" id="3151616"/>
    <lineage>
        <taxon>Eukaryota</taxon>
        <taxon>Fungi</taxon>
        <taxon>Dikarya</taxon>
        <taxon>Ascomycota</taxon>
        <taxon>Pezizomycotina</taxon>
        <taxon>Eurotiomycetes</taxon>
        <taxon>Eurotiomycetidae</taxon>
        <taxon>Eurotiales</taxon>
        <taxon>Aspergillaceae</taxon>
        <taxon>Penicillium</taxon>
    </lineage>
</organism>
<evidence type="ECO:0000256" key="1">
    <source>
        <dbReference type="SAM" id="MobiDB-lite"/>
    </source>
</evidence>
<sequence length="73" mass="7642">MNGTTALTPGAQSQTSGSHTAGSETGSLEKDPFLSLLEQLAENENSQGGPSELDFFLTGVEQEGDINEAEKEL</sequence>
<feature type="region of interest" description="Disordered" evidence="1">
    <location>
        <begin position="1"/>
        <end position="73"/>
    </location>
</feature>
<proteinExistence type="predicted"/>
<comment type="caution">
    <text evidence="2">The sequence shown here is derived from an EMBL/GenBank/DDBJ whole genome shotgun (WGS) entry which is preliminary data.</text>
</comment>
<dbReference type="Proteomes" id="UP001220324">
    <property type="component" value="Unassembled WGS sequence"/>
</dbReference>
<keyword evidence="3" id="KW-1185">Reference proteome</keyword>
<gene>
    <name evidence="2" type="ORF">N7494_000749</name>
</gene>
<protein>
    <submittedName>
        <fullName evidence="2">Uncharacterized protein</fullName>
    </submittedName>
</protein>
<name>A0AAD6GJ96_9EURO</name>
<feature type="compositionally biased region" description="Polar residues" evidence="1">
    <location>
        <begin position="1"/>
        <end position="26"/>
    </location>
</feature>